<dbReference type="InterPro" id="IPR036196">
    <property type="entry name" value="Ptyr_pPase_sf"/>
</dbReference>
<dbReference type="EMBL" id="JAZDQU010000001">
    <property type="protein sequence ID" value="MEE1884094.1"/>
    <property type="molecule type" value="Genomic_DNA"/>
</dbReference>
<proteinExistence type="predicted"/>
<evidence type="ECO:0000313" key="2">
    <source>
        <dbReference type="Proteomes" id="UP001337681"/>
    </source>
</evidence>
<gene>
    <name evidence="1" type="ORF">VRU49_01560</name>
</gene>
<dbReference type="Gene3D" id="3.40.50.2300">
    <property type="match status" value="1"/>
</dbReference>
<dbReference type="SUPFAM" id="SSF52788">
    <property type="entry name" value="Phosphotyrosine protein phosphatases I"/>
    <property type="match status" value="1"/>
</dbReference>
<dbReference type="PANTHER" id="PTHR43428">
    <property type="entry name" value="ARSENATE REDUCTASE"/>
    <property type="match status" value="1"/>
</dbReference>
<dbReference type="RefSeq" id="WP_330145012.1">
    <property type="nucleotide sequence ID" value="NZ_JAZDQU010000001.1"/>
</dbReference>
<sequence length="205" mass="23093">MYNSLYETISKVEKSNDISLERLEILQPLIDFVQQKVNNKMDVNINFICTHNSRRSHLAQIWAQIAAEFFKIPNVICYSGGTEVTAIYPAIIETLKSQGLEISKIAEGNNPVYAIKFNENSLPIIGFSKTFDNKFNPTSNFVAVLNCNEADAGCPFIGGAEKRIPIPYQDPKISDNTQFQAETYKKTSLGIAIEMWNIFSRIKIS</sequence>
<reference evidence="1 2" key="1">
    <citation type="submission" date="2024-01" db="EMBL/GenBank/DDBJ databases">
        <title>Pedobacter sp. nov., isolated from oil-contaminated soil.</title>
        <authorList>
            <person name="Le N.T.T."/>
        </authorList>
    </citation>
    <scope>NUCLEOTIDE SEQUENCE [LARGE SCALE GENOMIC DNA]</scope>
    <source>
        <strain evidence="1 2">VNH31</strain>
    </source>
</reference>
<comment type="caution">
    <text evidence="1">The sequence shown here is derived from an EMBL/GenBank/DDBJ whole genome shotgun (WGS) entry which is preliminary data.</text>
</comment>
<evidence type="ECO:0000313" key="1">
    <source>
        <dbReference type="EMBL" id="MEE1884094.1"/>
    </source>
</evidence>
<name>A0ABU7GYJ8_9SPHI</name>
<accession>A0ABU7GYJ8</accession>
<keyword evidence="2" id="KW-1185">Reference proteome</keyword>
<protein>
    <submittedName>
        <fullName evidence="1">Protein-tyrosine-phosphatase</fullName>
    </submittedName>
</protein>
<organism evidence="1 2">
    <name type="scientific">Pedobacter flavus</name>
    <dbReference type="NCBI Taxonomy" id="3113906"/>
    <lineage>
        <taxon>Bacteria</taxon>
        <taxon>Pseudomonadati</taxon>
        <taxon>Bacteroidota</taxon>
        <taxon>Sphingobacteriia</taxon>
        <taxon>Sphingobacteriales</taxon>
        <taxon>Sphingobacteriaceae</taxon>
        <taxon>Pedobacter</taxon>
    </lineage>
</organism>
<dbReference type="PANTHER" id="PTHR43428:SF1">
    <property type="entry name" value="ARSENATE REDUCTASE"/>
    <property type="match status" value="1"/>
</dbReference>
<dbReference type="Proteomes" id="UP001337681">
    <property type="component" value="Unassembled WGS sequence"/>
</dbReference>